<evidence type="ECO:0000256" key="4">
    <source>
        <dbReference type="ARBA" id="ARBA00022989"/>
    </source>
</evidence>
<accession>A0A1Z1MQ71</accession>
<evidence type="ECO:0000256" key="7">
    <source>
        <dbReference type="SAM" id="Phobius"/>
    </source>
</evidence>
<evidence type="ECO:0000256" key="6">
    <source>
        <dbReference type="HAMAP-Rule" id="MF_01392"/>
    </source>
</evidence>
<feature type="transmembrane region" description="Helical" evidence="7">
    <location>
        <begin position="377"/>
        <end position="397"/>
    </location>
</feature>
<dbReference type="PANTHER" id="PTHR31566">
    <property type="entry name" value="CYTOCHROME C BIOGENESIS PROTEIN CCS1, CHLOROPLASTIC"/>
    <property type="match status" value="1"/>
</dbReference>
<dbReference type="InterPro" id="IPR007816">
    <property type="entry name" value="ResB-like_domain"/>
</dbReference>
<comment type="subcellular location">
    <subcellularLocation>
        <location evidence="1">Membrane</location>
        <topology evidence="1">Multi-pass membrane protein</topology>
    </subcellularLocation>
    <subcellularLocation>
        <location evidence="6">Plastid</location>
        <location evidence="6">Chloroplast thylakoid membrane</location>
        <topology evidence="6">Multi-pass membrane protein</topology>
    </subcellularLocation>
</comment>
<evidence type="ECO:0000313" key="9">
    <source>
        <dbReference type="EMBL" id="ARW68009.1"/>
    </source>
</evidence>
<feature type="transmembrane region" description="Helical" evidence="7">
    <location>
        <begin position="20"/>
        <end position="40"/>
    </location>
</feature>
<dbReference type="GO" id="GO:0017004">
    <property type="term" value="P:cytochrome complex assembly"/>
    <property type="evidence" value="ECO:0007669"/>
    <property type="project" value="UniProtKB-UniRule"/>
</dbReference>
<evidence type="ECO:0000256" key="5">
    <source>
        <dbReference type="ARBA" id="ARBA00023136"/>
    </source>
</evidence>
<keyword evidence="4 6" id="KW-1133">Transmembrane helix</keyword>
<keyword evidence="3 6" id="KW-0201">Cytochrome c-type biogenesis</keyword>
<dbReference type="EMBL" id="MF101450">
    <property type="protein sequence ID" value="ARW68009.1"/>
    <property type="molecule type" value="Genomic_DNA"/>
</dbReference>
<keyword evidence="5 6" id="KW-0472">Membrane</keyword>
<comment type="subunit">
    <text evidence="6">May interact with CcsA.</text>
</comment>
<evidence type="ECO:0000259" key="8">
    <source>
        <dbReference type="Pfam" id="PF05140"/>
    </source>
</evidence>
<comment type="function">
    <text evidence="6">Required during biogenesis of c-type cytochromes (cytochrome c6 and cytochrome f) at the step of heme attachment.</text>
</comment>
<geneLocation type="chloroplast" evidence="9"/>
<sequence length="456" mass="53115">MIIFKLKNLLWLFLKKLANLSFSIFVLFLIAIFSLIGSVIEQDQTLSYYQTYYPDFGSKSFFINWKVIDYFGFNHLYQTWWFIAILILFVLSLVSCTLSTQLPSFKNARRWKFISNKPFLYSYYPILSQNNLVINSFSNMIYSLVKCNFFVFHQSNSIYAYKGLYGRIAPIVVHISIIITLLGSFIGFFFGFISQEIIPNGEVFHIKNILKSGSYSYLPIEVTGRIKDFYTEYNFDNSAKQFFSELSIFYRSKMQNYPKLISVNSPLVFKGVTFYQTDWKMNSLRIQLGNNVIQKKLVKTTINQKDCWLCSISLDGVKEVFFVLFSLNNSVTICDSTGFIVGVVNVRESFYINNIYCIIKDVMTSTGLQIKVDPGIFLVYLGFFLIMVSTVLSYLSYSQIWVYGNSIFFEFLGSTNRSVLFFESDSVNINRLYKFYTLRYKLSEASNLFIYKVLVI</sequence>
<dbReference type="HAMAP" id="MF_01392">
    <property type="entry name" value="CytC_Ccs1"/>
    <property type="match status" value="1"/>
</dbReference>
<feature type="transmembrane region" description="Helical" evidence="7">
    <location>
        <begin position="171"/>
        <end position="193"/>
    </location>
</feature>
<dbReference type="Pfam" id="PF05140">
    <property type="entry name" value="ResB"/>
    <property type="match status" value="1"/>
</dbReference>
<reference evidence="9" key="1">
    <citation type="journal article" date="2017" name="J. Phycol.">
        <title>Analysis of chloroplast genomes and a supermatrix inform reclassification of the Rhodomelaceae (Rhodophyta).</title>
        <authorList>
            <person name="Diaz-Tapia P."/>
            <person name="Maggs C.A."/>
            <person name="West J.A."/>
            <person name="Verbruggen H."/>
        </authorList>
    </citation>
    <scope>NUCLEOTIDE SEQUENCE</scope>
    <source>
        <strain evidence="9">PD1561</strain>
    </source>
</reference>
<keyword evidence="9" id="KW-0934">Plastid</keyword>
<dbReference type="GO" id="GO:0009535">
    <property type="term" value="C:chloroplast thylakoid membrane"/>
    <property type="evidence" value="ECO:0007669"/>
    <property type="project" value="UniProtKB-SubCell"/>
</dbReference>
<name>A0A1Z1MQ71_9FLOR</name>
<protein>
    <recommendedName>
        <fullName evidence="6">Cytochrome c biogenesis protein Ccs1</fullName>
    </recommendedName>
</protein>
<proteinExistence type="inferred from homology"/>
<feature type="domain" description="ResB-like" evidence="8">
    <location>
        <begin position="21"/>
        <end position="298"/>
    </location>
</feature>
<dbReference type="GeneID" id="33361451"/>
<keyword evidence="9" id="KW-0150">Chloroplast</keyword>
<keyword evidence="2 6" id="KW-0812">Transmembrane</keyword>
<evidence type="ECO:0000256" key="1">
    <source>
        <dbReference type="ARBA" id="ARBA00004141"/>
    </source>
</evidence>
<dbReference type="InterPro" id="IPR023494">
    <property type="entry name" value="Cyt_c_bgen_Ccs1/CcsB/ResB"/>
</dbReference>
<organism evidence="9">
    <name type="scientific">Cliftonaea pectinata</name>
    <dbReference type="NCBI Taxonomy" id="2007206"/>
    <lineage>
        <taxon>Eukaryota</taxon>
        <taxon>Rhodophyta</taxon>
        <taxon>Florideophyceae</taxon>
        <taxon>Rhodymeniophycidae</taxon>
        <taxon>Ceramiales</taxon>
        <taxon>Rhodomelaceae</taxon>
        <taxon>Polyzonieae</taxon>
        <taxon>Cliftonaea</taxon>
    </lineage>
</organism>
<gene>
    <name evidence="6 9" type="primary">ccs1</name>
</gene>
<dbReference type="AlphaFoldDB" id="A0A1Z1MQ71"/>
<evidence type="ECO:0000256" key="2">
    <source>
        <dbReference type="ARBA" id="ARBA00022692"/>
    </source>
</evidence>
<dbReference type="PANTHER" id="PTHR31566:SF0">
    <property type="entry name" value="CYTOCHROME C BIOGENESIS PROTEIN CCS1, CHLOROPLASTIC"/>
    <property type="match status" value="1"/>
</dbReference>
<keyword evidence="6" id="KW-0793">Thylakoid</keyword>
<feature type="transmembrane region" description="Helical" evidence="7">
    <location>
        <begin position="80"/>
        <end position="102"/>
    </location>
</feature>
<evidence type="ECO:0000256" key="3">
    <source>
        <dbReference type="ARBA" id="ARBA00022748"/>
    </source>
</evidence>
<comment type="similarity">
    <text evidence="6">Belongs to the Ccs1/CcsB family.</text>
</comment>
<dbReference type="RefSeq" id="YP_009398831.1">
    <property type="nucleotide sequence ID" value="NC_035294.1"/>
</dbReference>